<evidence type="ECO:0000256" key="3">
    <source>
        <dbReference type="ARBA" id="ARBA00022729"/>
    </source>
</evidence>
<dbReference type="Pfam" id="PF13458">
    <property type="entry name" value="Peripla_BP_6"/>
    <property type="match status" value="1"/>
</dbReference>
<dbReference type="Proteomes" id="UP001378188">
    <property type="component" value="Unassembled WGS sequence"/>
</dbReference>
<dbReference type="SUPFAM" id="SSF53822">
    <property type="entry name" value="Periplasmic binding protein-like I"/>
    <property type="match status" value="1"/>
</dbReference>
<evidence type="ECO:0000313" key="6">
    <source>
        <dbReference type="EMBL" id="MEJ8573579.1"/>
    </source>
</evidence>
<dbReference type="InterPro" id="IPR028081">
    <property type="entry name" value="Leu-bd"/>
</dbReference>
<dbReference type="CDD" id="cd06359">
    <property type="entry name" value="PBP1_Nba-like"/>
    <property type="match status" value="1"/>
</dbReference>
<keyword evidence="3" id="KW-0732">Signal</keyword>
<keyword evidence="4" id="KW-0029">Amino-acid transport</keyword>
<keyword evidence="2" id="KW-0813">Transport</keyword>
<keyword evidence="7" id="KW-1185">Reference proteome</keyword>
<sequence length="471" mass="50742">MPSQCRPYAFSVPYACRRTAEPVPGGHRSGGPLTGYILSVKLLAEGGRHRTGTAPDCRLSCSGDHRPIKIDNSLPEWRCKMKFIGKAALAALMTTAVTTAAFSQTSDDKLKVGLMFTLSGPAAVLGEHGRDGFQLAVEQLGGKLGGVETEIIVADDEQKPDVAVNKAKELVERDGVDFVVGPIFSNILQAIMKPVTEGGAILISPNAGTSNFAGAECNKNFFVTSYQNDQVHEVLGKYAQDKGYKRMFLMAPNYQAGKDAIAGVKHSFKGEVVNEAYTPLGNMDFSAELAQIAAEQPDAVYAFMPGGMGVNLVKQYRQAGLEGIPFLSAFTVDETTLPAQQDAAVGFFGGANWAPNLDAPGNAEFVKAFEAKTGRVPGTYAAQAYDAAMLIDAVVKKLNGDVSDRDAVIAEMEKADFQSIRGDFSFGPNHYPVQDFYLVQVAKRDDGKYQTEIVEKIFDDYADTYVSECKM</sequence>
<dbReference type="InterPro" id="IPR051010">
    <property type="entry name" value="BCAA_transport"/>
</dbReference>
<protein>
    <submittedName>
        <fullName evidence="6">ABC transporter substrate-binding protein</fullName>
    </submittedName>
</protein>
<dbReference type="PRINTS" id="PR00337">
    <property type="entry name" value="LEUILEVALBP"/>
</dbReference>
<dbReference type="PANTHER" id="PTHR30483">
    <property type="entry name" value="LEUCINE-SPECIFIC-BINDING PROTEIN"/>
    <property type="match status" value="1"/>
</dbReference>
<evidence type="ECO:0000256" key="4">
    <source>
        <dbReference type="ARBA" id="ARBA00022970"/>
    </source>
</evidence>
<dbReference type="GO" id="GO:0006865">
    <property type="term" value="P:amino acid transport"/>
    <property type="evidence" value="ECO:0007669"/>
    <property type="project" value="UniProtKB-KW"/>
</dbReference>
<dbReference type="InterPro" id="IPR028082">
    <property type="entry name" value="Peripla_BP_I"/>
</dbReference>
<name>A0AAW9RW05_9HYPH</name>
<dbReference type="PANTHER" id="PTHR30483:SF6">
    <property type="entry name" value="PERIPLASMIC BINDING PROTEIN OF ABC TRANSPORTER FOR NATURAL AMINO ACIDS"/>
    <property type="match status" value="1"/>
</dbReference>
<evidence type="ECO:0000256" key="1">
    <source>
        <dbReference type="ARBA" id="ARBA00010062"/>
    </source>
</evidence>
<evidence type="ECO:0000256" key="2">
    <source>
        <dbReference type="ARBA" id="ARBA00022448"/>
    </source>
</evidence>
<dbReference type="EMBL" id="JAZHOF010000008">
    <property type="protein sequence ID" value="MEJ8573579.1"/>
    <property type="molecule type" value="Genomic_DNA"/>
</dbReference>
<dbReference type="Gene3D" id="3.40.50.2300">
    <property type="match status" value="2"/>
</dbReference>
<dbReference type="AlphaFoldDB" id="A0AAW9RW05"/>
<comment type="caution">
    <text evidence="6">The sequence shown here is derived from an EMBL/GenBank/DDBJ whole genome shotgun (WGS) entry which is preliminary data.</text>
</comment>
<dbReference type="InterPro" id="IPR000709">
    <property type="entry name" value="Leu_Ile_Val-bd"/>
</dbReference>
<proteinExistence type="inferred from homology"/>
<evidence type="ECO:0000313" key="7">
    <source>
        <dbReference type="Proteomes" id="UP001378188"/>
    </source>
</evidence>
<evidence type="ECO:0000259" key="5">
    <source>
        <dbReference type="Pfam" id="PF13458"/>
    </source>
</evidence>
<comment type="similarity">
    <text evidence="1">Belongs to the leucine-binding protein family.</text>
</comment>
<feature type="domain" description="Leucine-binding protein" evidence="5">
    <location>
        <begin position="110"/>
        <end position="443"/>
    </location>
</feature>
<organism evidence="6 7">
    <name type="scientific">Microbaculum marinum</name>
    <dbReference type="NCBI Taxonomy" id="1764581"/>
    <lineage>
        <taxon>Bacteria</taxon>
        <taxon>Pseudomonadati</taxon>
        <taxon>Pseudomonadota</taxon>
        <taxon>Alphaproteobacteria</taxon>
        <taxon>Hyphomicrobiales</taxon>
        <taxon>Tepidamorphaceae</taxon>
        <taxon>Microbaculum</taxon>
    </lineage>
</organism>
<accession>A0AAW9RW05</accession>
<gene>
    <name evidence="6" type="ORF">V3328_18965</name>
</gene>
<reference evidence="6 7" key="1">
    <citation type="submission" date="2024-02" db="EMBL/GenBank/DDBJ databases">
        <title>Genome analysis and characterization of Microbaculum marinisediminis sp. nov., isolated from marine sediment.</title>
        <authorList>
            <person name="Du Z.-J."/>
            <person name="Ye Y.-Q."/>
            <person name="Zhang Z.-R."/>
            <person name="Yuan S.-M."/>
            <person name="Zhang X.-Y."/>
        </authorList>
    </citation>
    <scope>NUCLEOTIDE SEQUENCE [LARGE SCALE GENOMIC DNA]</scope>
    <source>
        <strain evidence="6 7">SDUM1044001</strain>
    </source>
</reference>